<feature type="transmembrane region" description="Helical" evidence="1">
    <location>
        <begin position="20"/>
        <end position="42"/>
    </location>
</feature>
<dbReference type="Proteomes" id="UP000054596">
    <property type="component" value="Unassembled WGS sequence"/>
</dbReference>
<protein>
    <submittedName>
        <fullName evidence="2">Uncharacterized protein</fullName>
    </submittedName>
</protein>
<sequence length="470" mass="52288">MSMDWRIPDVPEHKPTKPPSIGIAVVALFVALIVGFIVTILNWKQGTSIVSARFFACALIVPVLLWGVFCAFLYLPSEDWNNRAAWWNFLCKDYFNDWRGWTQWNLSILNTVTLTPEVELAERMLGLEGTPPTNAGQILTLQHAGIDDVLTRLVTPFSGMFQRFAGKRTIHIAIQSGDETHLGILRSVLQRLEIDTKAVAMSRFELKELPNNLNEWMTSQKVRYSYGSQRQKMMPDLCLVLAFHLNEQSTQSPASEAAVALLFGSWDFLKHAKLKPKARLFRSIPTTTDEIPDALKTLFTAEPTPLKRLRNFWVSNLAKRDGHVVKAIAKDSEPALTLLDLDQALGVSESTSPLLLQALAAQAVLNGQGPQLVAMPDANGLRLNLVGSDYAPIASVEEPEIDFWEASISGGVACLMCLLMLCLLELDAGMGWAIGVFGVTLLLLFFGMPAGAIFKRRMVTNEFYRRAARR</sequence>
<evidence type="ECO:0000313" key="3">
    <source>
        <dbReference type="Proteomes" id="UP000054596"/>
    </source>
</evidence>
<keyword evidence="1" id="KW-1133">Transmembrane helix</keyword>
<keyword evidence="1" id="KW-0472">Membrane</keyword>
<organism evidence="2 3">
    <name type="scientific">Caballeronia glebae</name>
    <dbReference type="NCBI Taxonomy" id="1777143"/>
    <lineage>
        <taxon>Bacteria</taxon>
        <taxon>Pseudomonadati</taxon>
        <taxon>Pseudomonadota</taxon>
        <taxon>Betaproteobacteria</taxon>
        <taxon>Burkholderiales</taxon>
        <taxon>Burkholderiaceae</taxon>
        <taxon>Caballeronia</taxon>
    </lineage>
</organism>
<dbReference type="RefSeq" id="WP_143756821.1">
    <property type="nucleotide sequence ID" value="NZ_FCOJ02000035.1"/>
</dbReference>
<name>A0A158BT25_9BURK</name>
<dbReference type="AlphaFoldDB" id="A0A158BT25"/>
<feature type="transmembrane region" description="Helical" evidence="1">
    <location>
        <begin position="431"/>
        <end position="454"/>
    </location>
</feature>
<keyword evidence="1" id="KW-0812">Transmembrane</keyword>
<comment type="caution">
    <text evidence="2">The sequence shown here is derived from an EMBL/GenBank/DDBJ whole genome shotgun (WGS) entry which is preliminary data.</text>
</comment>
<evidence type="ECO:0000256" key="1">
    <source>
        <dbReference type="SAM" id="Phobius"/>
    </source>
</evidence>
<gene>
    <name evidence="2" type="ORF">AWB82_04521</name>
</gene>
<dbReference type="EMBL" id="FCOJ02000035">
    <property type="protein sequence ID" value="SAK73252.1"/>
    <property type="molecule type" value="Genomic_DNA"/>
</dbReference>
<dbReference type="OrthoDB" id="9005031at2"/>
<dbReference type="STRING" id="1777143.AWB82_04521"/>
<evidence type="ECO:0000313" key="2">
    <source>
        <dbReference type="EMBL" id="SAK73252.1"/>
    </source>
</evidence>
<accession>A0A158BT25</accession>
<reference evidence="2" key="1">
    <citation type="submission" date="2016-01" db="EMBL/GenBank/DDBJ databases">
        <authorList>
            <person name="Peeters C."/>
        </authorList>
    </citation>
    <scope>NUCLEOTIDE SEQUENCE [LARGE SCALE GENOMIC DNA]</scope>
    <source>
        <strain evidence="2">LMG 29325</strain>
    </source>
</reference>
<keyword evidence="3" id="KW-1185">Reference proteome</keyword>
<proteinExistence type="predicted"/>
<feature type="transmembrane region" description="Helical" evidence="1">
    <location>
        <begin position="54"/>
        <end position="75"/>
    </location>
</feature>